<dbReference type="RefSeq" id="WP_026611828.1">
    <property type="nucleotide sequence ID" value="NZ_OX458333.1"/>
</dbReference>
<keyword evidence="1" id="KW-0732">Signal</keyword>
<keyword evidence="3" id="KW-1185">Reference proteome</keyword>
<name>A0ABN8X269_9GAMM</name>
<dbReference type="EMBL" id="OX458333">
    <property type="protein sequence ID" value="CAI8829307.1"/>
    <property type="molecule type" value="Genomic_DNA"/>
</dbReference>
<accession>A0ABN8X269</accession>
<sequence>MNNKPQHPQFTTTRRKNFLGLAGAFVAAVSTADVVHAAPPQRLFSDTNLTLPVQAKAPIKAIKGADGV</sequence>
<feature type="chain" id="PRO_5046695532" evidence="1">
    <location>
        <begin position="38"/>
        <end position="68"/>
    </location>
</feature>
<evidence type="ECO:0000313" key="3">
    <source>
        <dbReference type="Proteomes" id="UP001162030"/>
    </source>
</evidence>
<proteinExistence type="predicted"/>
<evidence type="ECO:0000256" key="1">
    <source>
        <dbReference type="SAM" id="SignalP"/>
    </source>
</evidence>
<organism evidence="2 3">
    <name type="scientific">Methylocaldum szegediense</name>
    <dbReference type="NCBI Taxonomy" id="73780"/>
    <lineage>
        <taxon>Bacteria</taxon>
        <taxon>Pseudomonadati</taxon>
        <taxon>Pseudomonadota</taxon>
        <taxon>Gammaproteobacteria</taxon>
        <taxon>Methylococcales</taxon>
        <taxon>Methylococcaceae</taxon>
        <taxon>Methylocaldum</taxon>
    </lineage>
</organism>
<reference evidence="2 3" key="1">
    <citation type="submission" date="2023-03" db="EMBL/GenBank/DDBJ databases">
        <authorList>
            <person name="Pearce D."/>
        </authorList>
    </citation>
    <scope>NUCLEOTIDE SEQUENCE [LARGE SCALE GENOMIC DNA]</scope>
    <source>
        <strain evidence="2">Msz</strain>
    </source>
</reference>
<protein>
    <submittedName>
        <fullName evidence="2">Uncharacterized protein</fullName>
    </submittedName>
</protein>
<dbReference type="Proteomes" id="UP001162030">
    <property type="component" value="Chromosome"/>
</dbReference>
<feature type="signal peptide" evidence="1">
    <location>
        <begin position="1"/>
        <end position="37"/>
    </location>
</feature>
<evidence type="ECO:0000313" key="2">
    <source>
        <dbReference type="EMBL" id="CAI8829307.1"/>
    </source>
</evidence>
<gene>
    <name evidence="2" type="ORF">MSZNOR_2113</name>
</gene>